<evidence type="ECO:0000259" key="4">
    <source>
        <dbReference type="Pfam" id="PF13193"/>
    </source>
</evidence>
<dbReference type="Gene3D" id="3.30.300.30">
    <property type="match status" value="1"/>
</dbReference>
<dbReference type="RefSeq" id="WP_313762461.1">
    <property type="nucleotide sequence ID" value="NZ_BAAAVH010000050.1"/>
</dbReference>
<evidence type="ECO:0000313" key="6">
    <source>
        <dbReference type="Proteomes" id="UP001596067"/>
    </source>
</evidence>
<keyword evidence="6" id="KW-1185">Reference proteome</keyword>
<dbReference type="Pfam" id="PF13193">
    <property type="entry name" value="AMP-binding_C"/>
    <property type="match status" value="1"/>
</dbReference>
<reference evidence="6" key="1">
    <citation type="journal article" date="2019" name="Int. J. Syst. Evol. Microbiol.">
        <title>The Global Catalogue of Microorganisms (GCM) 10K type strain sequencing project: providing services to taxonomists for standard genome sequencing and annotation.</title>
        <authorList>
            <consortium name="The Broad Institute Genomics Platform"/>
            <consortium name="The Broad Institute Genome Sequencing Center for Infectious Disease"/>
            <person name="Wu L."/>
            <person name="Ma J."/>
        </authorList>
    </citation>
    <scope>NUCLEOTIDE SEQUENCE [LARGE SCALE GENOMIC DNA]</scope>
    <source>
        <strain evidence="6">CGMCC 4.1469</strain>
    </source>
</reference>
<feature type="domain" description="AMP-dependent synthetase/ligase" evidence="3">
    <location>
        <begin position="29"/>
        <end position="375"/>
    </location>
</feature>
<dbReference type="InterPro" id="IPR025110">
    <property type="entry name" value="AMP-bd_C"/>
</dbReference>
<comment type="similarity">
    <text evidence="1">Belongs to the ATP-dependent AMP-binding enzyme family.</text>
</comment>
<evidence type="ECO:0000259" key="3">
    <source>
        <dbReference type="Pfam" id="PF00501"/>
    </source>
</evidence>
<evidence type="ECO:0000313" key="5">
    <source>
        <dbReference type="EMBL" id="MFC5884206.1"/>
    </source>
</evidence>
<dbReference type="SUPFAM" id="SSF56801">
    <property type="entry name" value="Acetyl-CoA synthetase-like"/>
    <property type="match status" value="1"/>
</dbReference>
<keyword evidence="2" id="KW-0436">Ligase</keyword>
<dbReference type="PANTHER" id="PTHR24096">
    <property type="entry name" value="LONG-CHAIN-FATTY-ACID--COA LIGASE"/>
    <property type="match status" value="1"/>
</dbReference>
<dbReference type="EMBL" id="JBHSOD010000003">
    <property type="protein sequence ID" value="MFC5884206.1"/>
    <property type="molecule type" value="Genomic_DNA"/>
</dbReference>
<sequence>MRPVPDTAPDTDTGLVPGLVPELPLDGLLRRAAAEAPDRVALRTPFGDTTYADLDAEVDTAAGALTAAVGGTGAVVGVVAALDVPFVVAYYGAVRAGHTVAVVNPLMGDDAMVHALGTAEVAAVVAPPQVAERLERLRPRLPKLGGVITAERLPTGLLPPGERGPAPDLDAVACIQFTSGTTGDPKAVRLTHRNLVVNAAQIAAVHGLDGDSVTLNHLPLFHPMHLNSAVHAAATQVLCPDSAPTAAVAAANRNRATHLYSLPVRLAALAADPGLGELRLDTVRAVLSGGSALLPAQARVLGEQFGIPVVQGYGLAETSPLTHCERPGDPRPGSVGRPVPGTGCRVVDVETRAPLPAGERGEVQVRGPQLMAGYLHADGPATDADGWFSTGDIGYQTEDGHLFLVDRLKDVFKHENWLVSPTEIEEVLIRHPAVLDCAVVDHPEPATGAVAHAFVVLTPDEGGGPSLDELAAFVNDRLPYYQHIRYLDAVDRIPRSPNGKILRRNLRRATGAARPDRPTGDRT</sequence>
<dbReference type="InterPro" id="IPR042099">
    <property type="entry name" value="ANL_N_sf"/>
</dbReference>
<dbReference type="PROSITE" id="PS00455">
    <property type="entry name" value="AMP_BINDING"/>
    <property type="match status" value="1"/>
</dbReference>
<organism evidence="5 6">
    <name type="scientific">Kitasatospora aburaviensis</name>
    <dbReference type="NCBI Taxonomy" id="67265"/>
    <lineage>
        <taxon>Bacteria</taxon>
        <taxon>Bacillati</taxon>
        <taxon>Actinomycetota</taxon>
        <taxon>Actinomycetes</taxon>
        <taxon>Kitasatosporales</taxon>
        <taxon>Streptomycetaceae</taxon>
        <taxon>Kitasatospora</taxon>
    </lineage>
</organism>
<dbReference type="PANTHER" id="PTHR24096:SF149">
    <property type="entry name" value="AMP-BINDING DOMAIN-CONTAINING PROTEIN-RELATED"/>
    <property type="match status" value="1"/>
</dbReference>
<dbReference type="Pfam" id="PF00501">
    <property type="entry name" value="AMP-binding"/>
    <property type="match status" value="1"/>
</dbReference>
<name>A0ABW1EQ98_9ACTN</name>
<protein>
    <submittedName>
        <fullName evidence="5">Class I adenylate-forming enzyme family protein</fullName>
    </submittedName>
</protein>
<dbReference type="InterPro" id="IPR020845">
    <property type="entry name" value="AMP-binding_CS"/>
</dbReference>
<dbReference type="InterPro" id="IPR045851">
    <property type="entry name" value="AMP-bd_C_sf"/>
</dbReference>
<evidence type="ECO:0000256" key="1">
    <source>
        <dbReference type="ARBA" id="ARBA00006432"/>
    </source>
</evidence>
<dbReference type="InterPro" id="IPR000873">
    <property type="entry name" value="AMP-dep_synth/lig_dom"/>
</dbReference>
<dbReference type="Gene3D" id="3.40.50.12780">
    <property type="entry name" value="N-terminal domain of ligase-like"/>
    <property type="match status" value="1"/>
</dbReference>
<proteinExistence type="inferred from homology"/>
<dbReference type="Proteomes" id="UP001596067">
    <property type="component" value="Unassembled WGS sequence"/>
</dbReference>
<comment type="caution">
    <text evidence="5">The sequence shown here is derived from an EMBL/GenBank/DDBJ whole genome shotgun (WGS) entry which is preliminary data.</text>
</comment>
<feature type="domain" description="AMP-binding enzyme C-terminal" evidence="4">
    <location>
        <begin position="423"/>
        <end position="500"/>
    </location>
</feature>
<accession>A0ABW1EQ98</accession>
<gene>
    <name evidence="5" type="ORF">ACFP0N_04290</name>
</gene>
<evidence type="ECO:0000256" key="2">
    <source>
        <dbReference type="ARBA" id="ARBA00022598"/>
    </source>
</evidence>